<dbReference type="Pfam" id="PF01882">
    <property type="entry name" value="DUF58"/>
    <property type="match status" value="1"/>
</dbReference>
<protein>
    <recommendedName>
        <fullName evidence="1">DUF58 domain-containing protein</fullName>
    </recommendedName>
</protein>
<name>A0A7S4ZTU6_RHIRH</name>
<reference evidence="2" key="1">
    <citation type="submission" date="2018-12" db="EMBL/GenBank/DDBJ databases">
        <title>Three Rhizobium rhizogenes strains isolated from the same crown gall tumor carry diverse plasmids.</title>
        <authorList>
            <person name="Pulawska J."/>
            <person name="Kuzmanovic N."/>
        </authorList>
    </citation>
    <scope>NUCLEOTIDE SEQUENCE</scope>
    <source>
        <strain evidence="2">C5.7</strain>
        <plasmid evidence="2">pC5.7b</plasmid>
    </source>
</reference>
<dbReference type="PANTHER" id="PTHR33608:SF12">
    <property type="entry name" value="DUF58 DOMAIN-CONTAINING PROTEIN"/>
    <property type="match status" value="1"/>
</dbReference>
<gene>
    <name evidence="2" type="ORF">pC5.7b_389</name>
</gene>
<geneLocation type="plasmid" evidence="2">
    <name>pC5.7b</name>
</geneLocation>
<organism evidence="2">
    <name type="scientific">Rhizobium rhizogenes</name>
    <name type="common">Agrobacterium rhizogenes</name>
    <dbReference type="NCBI Taxonomy" id="359"/>
    <lineage>
        <taxon>Bacteria</taxon>
        <taxon>Pseudomonadati</taxon>
        <taxon>Pseudomonadota</taxon>
        <taxon>Alphaproteobacteria</taxon>
        <taxon>Hyphomicrobiales</taxon>
        <taxon>Rhizobiaceae</taxon>
        <taxon>Rhizobium/Agrobacterium group</taxon>
        <taxon>Rhizobium</taxon>
    </lineage>
</organism>
<dbReference type="InterPro" id="IPR002881">
    <property type="entry name" value="DUF58"/>
</dbReference>
<evidence type="ECO:0000259" key="1">
    <source>
        <dbReference type="Pfam" id="PF01882"/>
    </source>
</evidence>
<dbReference type="EMBL" id="MK318968">
    <property type="protein sequence ID" value="QCL09256.1"/>
    <property type="molecule type" value="Genomic_DNA"/>
</dbReference>
<feature type="domain" description="DUF58" evidence="1">
    <location>
        <begin position="65"/>
        <end position="283"/>
    </location>
</feature>
<accession>A0A7S4ZTU6</accession>
<keyword evidence="2" id="KW-0614">Plasmid</keyword>
<dbReference type="PANTHER" id="PTHR33608">
    <property type="entry name" value="BLL2464 PROTEIN"/>
    <property type="match status" value="1"/>
</dbReference>
<sequence>MWRSREERTMPENENNDGVYVSTDQLVALEANARDLSFVQKARSHQQLAGRMQSAMRGRGMAFEELRDYLPGDDIRSIDWRVTARTNKPVVRVYGEEKERPALIVVDQRINMFFGSRRAMKSVTSAEAAMLCAWRILGSGDRVGGFAFNDEEIDETKPHRSRNAVIAFADRIVRQNRSLKANATHAPAPGQLDTVLERVSNVAHHDHLVVVISDFEGHTATTRNLLLQLSGRNDVICILVYDPFLLELPTSGDIVVSGGALQAELLLRRADVRASIDRFARDRGRELRAWQRELGLPMLPVSAAEETAPQLRRLLQQSAWRQRRR</sequence>
<proteinExistence type="predicted"/>
<evidence type="ECO:0000313" key="2">
    <source>
        <dbReference type="EMBL" id="QCL09256.1"/>
    </source>
</evidence>
<dbReference type="AlphaFoldDB" id="A0A7S4ZTU6"/>